<name>A0A9E7GAQ8_9LILI</name>
<protein>
    <submittedName>
        <fullName evidence="1">Uncharacterized protein</fullName>
    </submittedName>
</protein>
<keyword evidence="2" id="KW-1185">Reference proteome</keyword>
<gene>
    <name evidence="1" type="ORF">MUK42_04643</name>
</gene>
<organism evidence="1 2">
    <name type="scientific">Musa troglodytarum</name>
    <name type="common">fe'i banana</name>
    <dbReference type="NCBI Taxonomy" id="320322"/>
    <lineage>
        <taxon>Eukaryota</taxon>
        <taxon>Viridiplantae</taxon>
        <taxon>Streptophyta</taxon>
        <taxon>Embryophyta</taxon>
        <taxon>Tracheophyta</taxon>
        <taxon>Spermatophyta</taxon>
        <taxon>Magnoliopsida</taxon>
        <taxon>Liliopsida</taxon>
        <taxon>Zingiberales</taxon>
        <taxon>Musaceae</taxon>
        <taxon>Musa</taxon>
    </lineage>
</organism>
<proteinExistence type="predicted"/>
<dbReference type="AlphaFoldDB" id="A0A9E7GAQ8"/>
<evidence type="ECO:0000313" key="2">
    <source>
        <dbReference type="Proteomes" id="UP001055439"/>
    </source>
</evidence>
<reference evidence="1" key="1">
    <citation type="submission" date="2022-05" db="EMBL/GenBank/DDBJ databases">
        <title>The Musa troglodytarum L. genome provides insights into the mechanism of non-climacteric behaviour and enrichment of carotenoids.</title>
        <authorList>
            <person name="Wang J."/>
        </authorList>
    </citation>
    <scope>NUCLEOTIDE SEQUENCE</scope>
    <source>
        <tissue evidence="1">Leaf</tissue>
    </source>
</reference>
<accession>A0A9E7GAQ8</accession>
<sequence>MRRGIGEELRWARTCGSTPGCAATDGIGRVALVVARWKMDEGRVSTRKKEENNIKRLPMGCSRNAPSQWIISPAGSKDQKHGRRWHLNQEDECIINDCPKLQFNCYGCHRQRVGDNIVTSSTGARSKSDSLWRMQQQQQQKLGTSLDDMGPKIWHGDFEPVFDGFFDLRHT</sequence>
<evidence type="ECO:0000313" key="1">
    <source>
        <dbReference type="EMBL" id="URE09733.1"/>
    </source>
</evidence>
<dbReference type="EMBL" id="CP097508">
    <property type="protein sequence ID" value="URE09733.1"/>
    <property type="molecule type" value="Genomic_DNA"/>
</dbReference>
<dbReference type="OrthoDB" id="10533875at2759"/>
<dbReference type="Proteomes" id="UP001055439">
    <property type="component" value="Chromosome 6"/>
</dbReference>